<feature type="binding site" evidence="8">
    <location>
        <position position="793"/>
    </location>
    <ligand>
        <name>substrate</name>
    </ligand>
</feature>
<feature type="binding site" evidence="8">
    <location>
        <position position="790"/>
    </location>
    <ligand>
        <name>ATP</name>
        <dbReference type="ChEBI" id="CHEBI:30616"/>
    </ligand>
</feature>
<feature type="binding site" evidence="8">
    <location>
        <position position="476"/>
    </location>
    <ligand>
        <name>substrate</name>
    </ligand>
</feature>
<dbReference type="RefSeq" id="WP_052557958.1">
    <property type="nucleotide sequence ID" value="NZ_JMCC02000137.1"/>
</dbReference>
<dbReference type="UniPathway" id="UPA00074">
    <property type="reaction ID" value="UER00128"/>
</dbReference>
<dbReference type="InterPro" id="IPR010918">
    <property type="entry name" value="PurM-like_C_dom"/>
</dbReference>
<feature type="binding site" evidence="8">
    <location>
        <position position="312"/>
    </location>
    <ligand>
        <name>Mg(2+)</name>
        <dbReference type="ChEBI" id="CHEBI:18420"/>
        <label>1</label>
    </ligand>
</feature>
<comment type="catalytic activity">
    <reaction evidence="8">
        <text>N(2)-formyl-N(1)-(5-phospho-beta-D-ribosyl)glycinamide + L-glutamine + ATP + H2O = 2-formamido-N(1)-(5-O-phospho-beta-D-ribosyl)acetamidine + L-glutamate + ADP + phosphate + H(+)</text>
        <dbReference type="Rhea" id="RHEA:17129"/>
        <dbReference type="ChEBI" id="CHEBI:15377"/>
        <dbReference type="ChEBI" id="CHEBI:15378"/>
        <dbReference type="ChEBI" id="CHEBI:29985"/>
        <dbReference type="ChEBI" id="CHEBI:30616"/>
        <dbReference type="ChEBI" id="CHEBI:43474"/>
        <dbReference type="ChEBI" id="CHEBI:58359"/>
        <dbReference type="ChEBI" id="CHEBI:147286"/>
        <dbReference type="ChEBI" id="CHEBI:147287"/>
        <dbReference type="ChEBI" id="CHEBI:456216"/>
        <dbReference type="EC" id="6.3.5.3"/>
    </reaction>
</comment>
<dbReference type="EC" id="6.3.5.3" evidence="8"/>
<dbReference type="InterPro" id="IPR041609">
    <property type="entry name" value="PurL_linker"/>
</dbReference>
<accession>A0A0C1Z3U2</accession>
<evidence type="ECO:0000313" key="13">
    <source>
        <dbReference type="Proteomes" id="UP000031599"/>
    </source>
</evidence>
<evidence type="ECO:0000256" key="2">
    <source>
        <dbReference type="ARBA" id="ARBA00022598"/>
    </source>
</evidence>
<evidence type="ECO:0000256" key="8">
    <source>
        <dbReference type="HAMAP-Rule" id="MF_00420"/>
    </source>
</evidence>
<reference evidence="12 13" key="1">
    <citation type="submission" date="2014-12" db="EMBL/GenBank/DDBJ databases">
        <title>Genome assembly of Enhygromyxa salina DSM 15201.</title>
        <authorList>
            <person name="Sharma G."/>
            <person name="Subramanian S."/>
        </authorList>
    </citation>
    <scope>NUCLEOTIDE SEQUENCE [LARGE SCALE GENOMIC DNA]</scope>
    <source>
        <strain evidence="12 13">DSM 15201</strain>
    </source>
</reference>
<keyword evidence="3 8" id="KW-0479">Metal-binding</keyword>
<gene>
    <name evidence="8" type="primary">purL</name>
    <name evidence="12" type="ORF">DB30_01592</name>
</gene>
<evidence type="ECO:0000313" key="12">
    <source>
        <dbReference type="EMBL" id="KIG12324.1"/>
    </source>
</evidence>
<dbReference type="InterPro" id="IPR036676">
    <property type="entry name" value="PurM-like_C_sf"/>
</dbReference>
<dbReference type="Pfam" id="PF18072">
    <property type="entry name" value="FGAR-AT_linker"/>
    <property type="match status" value="1"/>
</dbReference>
<dbReference type="Gene3D" id="3.30.1330.10">
    <property type="entry name" value="PurM-like, N-terminal domain"/>
    <property type="match status" value="2"/>
</dbReference>
<evidence type="ECO:0000256" key="1">
    <source>
        <dbReference type="ARBA" id="ARBA00022490"/>
    </source>
</evidence>
<dbReference type="AlphaFoldDB" id="A0A0C1Z3U2"/>
<dbReference type="GO" id="GO:0000287">
    <property type="term" value="F:magnesium ion binding"/>
    <property type="evidence" value="ECO:0007669"/>
    <property type="project" value="UniProtKB-UniRule"/>
</dbReference>
<feature type="domain" description="Phosphoribosylformylglycinamidine synthase linker" evidence="11">
    <location>
        <begin position="188"/>
        <end position="237"/>
    </location>
</feature>
<evidence type="ECO:0000256" key="6">
    <source>
        <dbReference type="ARBA" id="ARBA00022840"/>
    </source>
</evidence>
<evidence type="ECO:0000256" key="3">
    <source>
        <dbReference type="ARBA" id="ARBA00022723"/>
    </source>
</evidence>
<comment type="caution">
    <text evidence="8">Lacks conserved residue(s) required for the propagation of feature annotation.</text>
</comment>
<keyword evidence="5 8" id="KW-0658">Purine biosynthesis</keyword>
<protein>
    <recommendedName>
        <fullName evidence="8">Phosphoribosylformylglycinamidine synthase subunit PurL</fullName>
        <shortName evidence="8">FGAM synthase</shortName>
        <ecNumber evidence="8">6.3.5.3</ecNumber>
    </recommendedName>
    <alternativeName>
        <fullName evidence="8">Formylglycinamide ribonucleotide amidotransferase subunit II</fullName>
        <shortName evidence="8">FGAR amidotransferase II</shortName>
        <shortName evidence="8">FGAR-AT II</shortName>
    </alternativeName>
    <alternativeName>
        <fullName evidence="8">Glutamine amidotransferase PurL</fullName>
    </alternativeName>
    <alternativeName>
        <fullName evidence="8">Phosphoribosylformylglycinamidine synthase subunit II</fullName>
    </alternativeName>
</protein>
<keyword evidence="1 8" id="KW-0963">Cytoplasm</keyword>
<sequence>MTLHRLEIEARSGLGDPLAEATRRRLDTWLQLRPRALATRRVYHLELGLDADEAAQVLAALVDPVAEVGALGMLADPVHEGEPAWVLSIGSLPGVTDAVGSSVARAAADCVGRPLRGNVYTSTLYLFWGLEREAIERAAKQLLYNPLIQRMKLELAPRALDLSVPRAGSAAAPEVHIVPLRAADDAALETISRDGMLALSLTEMRAIQAHFAQLGRDPTDAELECLAQTWSEHCKHKIFASPIHYTDPSGVGRVLERGLFRGYVRAATETVAAQRLARSLDPAGENFLVSVFHDNAGVVRFTEADHLVYKVETHNSPSALDPYGGAMTGIVGVNRDSFGTGLGADLLTNVWGYCFGDPRGDHSELPAGLMHPRRIRDGVHLGVIDGGNQSGIPYSRGFELFDPRYTGKPLVYCGTVAAMPVAVPGPDGAARPTHEKPIAVGDNIVMVGGRIGKDGIHGATFSSVELDEQSPVQAVQIGDPITQKMMWDFLTEARDRGLFSGMTDNGAGGLSSSVGELAEATGGARIDLAAAPLKYPGLAPWEILISEAQERMTVAVPPSELEAFLELAQRREVEASVLGVFTDAGRFEVTYAGTSVCDLGLAFLHEGVPLPTLEARWSPPTPSVASPAAARAQLEALDSAGLGAAILDLVARPNLAANDDRARHYDHEVKGLSVIKPLLGIRGDVPATATVMRVRHGRDEGVVLGEGIHPWYADIDTDAMARACVDEGVRRVLCAGARPDRIAALDNFCWPDPIRSAKTPDGEHKLAQLVRCCEGLHDACVAYGVPLISGKDSMKNDAFLGGVKISIPPTLLVSVIGQTTDVAQSLSLEPRGSDDRVYLLGPTALELDGSEYARACADRGAPLAATDVPRTDLERCWARYQAFVEQRDAGRVRSAHVCGRGGLALALVHMLLAGERSLELSLDALVDAQQLPLAAALLSESTGRIVFTSAAAHAPALEQALGPHGLVALGQLSSAGPPALRIQHGGGGSALELSLASLRARFEEGLHGI</sequence>
<feature type="binding site" evidence="8">
    <location>
        <position position="336"/>
    </location>
    <ligand>
        <name>Mg(2+)</name>
        <dbReference type="ChEBI" id="CHEBI:18420"/>
        <label>2</label>
    </ligand>
</feature>
<dbReference type="CDD" id="cd02203">
    <property type="entry name" value="PurL_repeat1"/>
    <property type="match status" value="1"/>
</dbReference>
<organism evidence="12 13">
    <name type="scientific">Enhygromyxa salina</name>
    <dbReference type="NCBI Taxonomy" id="215803"/>
    <lineage>
        <taxon>Bacteria</taxon>
        <taxon>Pseudomonadati</taxon>
        <taxon>Myxococcota</taxon>
        <taxon>Polyangia</taxon>
        <taxon>Nannocystales</taxon>
        <taxon>Nannocystaceae</taxon>
        <taxon>Enhygromyxa</taxon>
    </lineage>
</organism>
<comment type="pathway">
    <text evidence="8">Purine metabolism; IMP biosynthesis via de novo pathway; 5-amino-1-(5-phospho-D-ribosyl)imidazole from N(2)-formyl-N(1)-(5-phospho-D-ribosyl)glycinamide: step 1/2.</text>
</comment>
<dbReference type="InterPro" id="IPR010074">
    <property type="entry name" value="PRibForGlyAmidine_synth_PurL"/>
</dbReference>
<dbReference type="PANTHER" id="PTHR43555:SF1">
    <property type="entry name" value="PHOSPHORIBOSYLFORMYLGLYCINAMIDINE SYNTHASE SUBUNIT PURL"/>
    <property type="match status" value="1"/>
</dbReference>
<dbReference type="Gene3D" id="3.30.1280.10">
    <property type="entry name" value="Phosphoribosylformylglycinamidine synthase subunit PurS"/>
    <property type="match status" value="1"/>
</dbReference>
<dbReference type="HAMAP" id="MF_00420">
    <property type="entry name" value="PurL_2"/>
    <property type="match status" value="1"/>
</dbReference>
<comment type="subcellular location">
    <subcellularLocation>
        <location evidence="8">Cytoplasm</location>
    </subcellularLocation>
</comment>
<evidence type="ECO:0000259" key="10">
    <source>
        <dbReference type="Pfam" id="PF02769"/>
    </source>
</evidence>
<dbReference type="Pfam" id="PF00586">
    <property type="entry name" value="AIRS"/>
    <property type="match status" value="2"/>
</dbReference>
<dbReference type="GO" id="GO:0004642">
    <property type="term" value="F:phosphoribosylformylglycinamidine synthase activity"/>
    <property type="evidence" value="ECO:0007669"/>
    <property type="project" value="UniProtKB-UniRule"/>
</dbReference>
<feature type="domain" description="PurM-like N-terminal" evidence="9">
    <location>
        <begin position="294"/>
        <end position="416"/>
    </location>
</feature>
<name>A0A0C1Z3U2_9BACT</name>
<feature type="active site" evidence="8">
    <location>
        <position position="233"/>
    </location>
</feature>
<dbReference type="PANTHER" id="PTHR43555">
    <property type="entry name" value="PHOSPHORIBOSYLFORMYLGLYCINAMIDINE SYNTHASE SUBUNIT PURL"/>
    <property type="match status" value="1"/>
</dbReference>
<keyword evidence="4 8" id="KW-0547">Nucleotide-binding</keyword>
<comment type="subunit">
    <text evidence="8">Monomer. Part of the FGAM synthase complex composed of 1 PurL, 1 PurQ and 2 PurS subunits.</text>
</comment>
<feature type="binding site" evidence="8">
    <location>
        <position position="335"/>
    </location>
    <ligand>
        <name>substrate</name>
    </ligand>
</feature>
<keyword evidence="2 8" id="KW-0436">Ligase</keyword>
<keyword evidence="6 8" id="KW-0067">ATP-binding</keyword>
<evidence type="ECO:0000259" key="11">
    <source>
        <dbReference type="Pfam" id="PF18072"/>
    </source>
</evidence>
<dbReference type="Gene3D" id="1.10.8.750">
    <property type="entry name" value="Phosphoribosylformylglycinamidine synthase, linker domain"/>
    <property type="match status" value="1"/>
</dbReference>
<feature type="domain" description="PurM-like C-terminal" evidence="10">
    <location>
        <begin position="834"/>
        <end position="968"/>
    </location>
</feature>
<comment type="caution">
    <text evidence="12">The sequence shown here is derived from an EMBL/GenBank/DDBJ whole genome shotgun (WGS) entry which is preliminary data.</text>
</comment>
<dbReference type="GO" id="GO:0005737">
    <property type="term" value="C:cytoplasm"/>
    <property type="evidence" value="ECO:0007669"/>
    <property type="project" value="UniProtKB-SubCell"/>
</dbReference>
<dbReference type="EMBL" id="JMCC02000137">
    <property type="protein sequence ID" value="KIG12324.1"/>
    <property type="molecule type" value="Genomic_DNA"/>
</dbReference>
<dbReference type="InterPro" id="IPR036921">
    <property type="entry name" value="PurM-like_N_sf"/>
</dbReference>
<dbReference type="GO" id="GO:0006189">
    <property type="term" value="P:'de novo' IMP biosynthetic process"/>
    <property type="evidence" value="ECO:0007669"/>
    <property type="project" value="UniProtKB-UniRule"/>
</dbReference>
<dbReference type="SUPFAM" id="SSF56042">
    <property type="entry name" value="PurM C-terminal domain-like"/>
    <property type="match status" value="2"/>
</dbReference>
<proteinExistence type="inferred from homology"/>
<feature type="active site" description="Proton acceptor" evidence="8">
    <location>
        <position position="314"/>
    </location>
</feature>
<dbReference type="CDD" id="cd02204">
    <property type="entry name" value="PurL_repeat2"/>
    <property type="match status" value="1"/>
</dbReference>
<keyword evidence="7 8" id="KW-0460">Magnesium</keyword>
<feature type="binding site" evidence="8">
    <location>
        <position position="504"/>
    </location>
    <ligand>
        <name>Mg(2+)</name>
        <dbReference type="ChEBI" id="CHEBI:18420"/>
        <label>2</label>
    </ligand>
</feature>
<dbReference type="InterPro" id="IPR016188">
    <property type="entry name" value="PurM-like_N"/>
</dbReference>
<comment type="function">
    <text evidence="8">Part of the phosphoribosylformylglycinamidine synthase complex involved in the purines biosynthetic pathway. Catalyzes the ATP-dependent conversion of formylglycinamide ribonucleotide (FGAR) and glutamine to yield formylglycinamidine ribonucleotide (FGAM) and glutamate. The FGAM synthase complex is composed of three subunits. PurQ produces an ammonia molecule by converting glutamine to glutamate. PurL transfers the ammonia molecule to FGAR to form FGAM in an ATP-dependent manner. PurS interacts with PurQ and PurL and is thought to assist in the transfer of the ammonia molecule from PurQ to PurL.</text>
</comment>
<dbReference type="InterPro" id="IPR036604">
    <property type="entry name" value="PurS-like_sf"/>
</dbReference>
<dbReference type="Proteomes" id="UP000031599">
    <property type="component" value="Unassembled WGS sequence"/>
</dbReference>
<dbReference type="SUPFAM" id="SSF55326">
    <property type="entry name" value="PurM N-terminal domain-like"/>
    <property type="match status" value="2"/>
</dbReference>
<feature type="binding site" evidence="8">
    <location>
        <position position="310"/>
    </location>
    <ligand>
        <name>ATP</name>
        <dbReference type="ChEBI" id="CHEBI:30616"/>
    </ligand>
</feature>
<evidence type="ECO:0000256" key="5">
    <source>
        <dbReference type="ARBA" id="ARBA00022755"/>
    </source>
</evidence>
<evidence type="ECO:0000256" key="4">
    <source>
        <dbReference type="ARBA" id="ARBA00022741"/>
    </source>
</evidence>
<comment type="similarity">
    <text evidence="8">Belongs to the FGAMS family.</text>
</comment>
<evidence type="ECO:0000259" key="9">
    <source>
        <dbReference type="Pfam" id="PF00586"/>
    </source>
</evidence>
<feature type="binding site" evidence="8">
    <location>
        <position position="746"/>
    </location>
    <ligand>
        <name>ATP</name>
        <dbReference type="ChEBI" id="CHEBI:30616"/>
    </ligand>
</feature>
<dbReference type="GO" id="GO:0005524">
    <property type="term" value="F:ATP binding"/>
    <property type="evidence" value="ECO:0007669"/>
    <property type="project" value="UniProtKB-UniRule"/>
</dbReference>
<dbReference type="Pfam" id="PF02769">
    <property type="entry name" value="AIRS_C"/>
    <property type="match status" value="2"/>
</dbReference>
<dbReference type="Gene3D" id="3.90.650.10">
    <property type="entry name" value="PurM-like C-terminal domain"/>
    <property type="match status" value="2"/>
</dbReference>
<evidence type="ECO:0000256" key="7">
    <source>
        <dbReference type="ARBA" id="ARBA00022842"/>
    </source>
</evidence>
<feature type="domain" description="PurM-like C-terminal" evidence="10">
    <location>
        <begin position="440"/>
        <end position="591"/>
    </location>
</feature>
<feature type="domain" description="PurM-like N-terminal" evidence="9">
    <location>
        <begin position="691"/>
        <end position="799"/>
    </location>
</feature>